<evidence type="ECO:0000256" key="3">
    <source>
        <dbReference type="ARBA" id="ARBA00020129"/>
    </source>
</evidence>
<feature type="region of interest" description="Disordered" evidence="5">
    <location>
        <begin position="141"/>
        <end position="161"/>
    </location>
</feature>
<comment type="function">
    <text evidence="1 4">Probably involved in ribonucleotide reductase function.</text>
</comment>
<dbReference type="InterPro" id="IPR029039">
    <property type="entry name" value="Flavoprotein-like_sf"/>
</dbReference>
<evidence type="ECO:0000256" key="4">
    <source>
        <dbReference type="HAMAP-Rule" id="MF_00128"/>
    </source>
</evidence>
<dbReference type="InterPro" id="IPR004465">
    <property type="entry name" value="RNR_NrdI"/>
</dbReference>
<dbReference type="AlphaFoldDB" id="A0A7H0K9R3"/>
<dbReference type="GO" id="GO:0010181">
    <property type="term" value="F:FMN binding"/>
    <property type="evidence" value="ECO:0007669"/>
    <property type="project" value="InterPro"/>
</dbReference>
<evidence type="ECO:0000256" key="2">
    <source>
        <dbReference type="ARBA" id="ARBA00009942"/>
    </source>
</evidence>
<keyword evidence="7" id="KW-1185">Reference proteome</keyword>
<dbReference type="PANTHER" id="PTHR37297:SF1">
    <property type="entry name" value="PROTEIN NRDI"/>
    <property type="match status" value="1"/>
</dbReference>
<gene>
    <name evidence="4 6" type="primary">nrdI</name>
    <name evidence="6" type="ORF">HMA55_08355</name>
</gene>
<dbReference type="Proteomes" id="UP000577408">
    <property type="component" value="Unassembled WGS sequence"/>
</dbReference>
<evidence type="ECO:0000313" key="6">
    <source>
        <dbReference type="EMBL" id="MBA1837902.1"/>
    </source>
</evidence>
<dbReference type="EMBL" id="JABFED010000006">
    <property type="protein sequence ID" value="MBA1837902.1"/>
    <property type="molecule type" value="Genomic_DNA"/>
</dbReference>
<dbReference type="InterPro" id="IPR020852">
    <property type="entry name" value="RNR_Ib_NrdI_bac"/>
</dbReference>
<name>A0A7H0K9R3_9CORY</name>
<evidence type="ECO:0000256" key="5">
    <source>
        <dbReference type="SAM" id="MobiDB-lite"/>
    </source>
</evidence>
<dbReference type="Gene3D" id="3.40.50.360">
    <property type="match status" value="1"/>
</dbReference>
<dbReference type="Pfam" id="PF07972">
    <property type="entry name" value="Flavodoxin_NdrI"/>
    <property type="match status" value="1"/>
</dbReference>
<sequence length="178" mass="19525">MLVVYFSSATENTKRFVEKLGLPSRRIPLRRADPELAVDEPYVLICPTYGGGASVSGGNSRPVPGQVIRFLNNEGNRSLIRGVIAAGNSNFGADFCLAGKVIADKCKVPYLYRFELMGSAEDVAHVRGQLTQHAGRLGLRGGPEVVDRRGTPDEAERLARLREKYSGKYKRTISKDTK</sequence>
<dbReference type="NCBIfam" id="TIGR00333">
    <property type="entry name" value="nrdI"/>
    <property type="match status" value="1"/>
</dbReference>
<protein>
    <recommendedName>
        <fullName evidence="3 4">Protein NrdI</fullName>
    </recommendedName>
</protein>
<dbReference type="PANTHER" id="PTHR37297">
    <property type="entry name" value="PROTEIN NRDI"/>
    <property type="match status" value="1"/>
</dbReference>
<evidence type="ECO:0000256" key="1">
    <source>
        <dbReference type="ARBA" id="ARBA00003999"/>
    </source>
</evidence>
<accession>A0A7H0K9R3</accession>
<evidence type="ECO:0000313" key="7">
    <source>
        <dbReference type="Proteomes" id="UP000577408"/>
    </source>
</evidence>
<comment type="caution">
    <text evidence="6">The sequence shown here is derived from an EMBL/GenBank/DDBJ whole genome shotgun (WGS) entry which is preliminary data.</text>
</comment>
<reference evidence="6 7" key="1">
    <citation type="submission" date="2020-05" db="EMBL/GenBank/DDBJ databases">
        <title>Descriptions of Corynebacterium xxxx sp. nov., Corynebacterium yyyy sp. nov. and Corynebacterium zzzz sp. nov.</title>
        <authorList>
            <person name="Zhang G."/>
        </authorList>
    </citation>
    <scope>NUCLEOTIDE SEQUENCE [LARGE SCALE GENOMIC DNA]</scope>
    <source>
        <strain evidence="7">zg-913</strain>
    </source>
</reference>
<comment type="similarity">
    <text evidence="2 4">Belongs to the NrdI family.</text>
</comment>
<proteinExistence type="inferred from homology"/>
<dbReference type="HAMAP" id="MF_00128">
    <property type="entry name" value="NrdI"/>
    <property type="match status" value="1"/>
</dbReference>
<dbReference type="SUPFAM" id="SSF52218">
    <property type="entry name" value="Flavoproteins"/>
    <property type="match status" value="1"/>
</dbReference>
<feature type="compositionally biased region" description="Basic and acidic residues" evidence="5">
    <location>
        <begin position="145"/>
        <end position="161"/>
    </location>
</feature>
<organism evidence="6 7">
    <name type="scientific">Corynebacterium wankanglinii</name>
    <dbReference type="NCBI Taxonomy" id="2735136"/>
    <lineage>
        <taxon>Bacteria</taxon>
        <taxon>Bacillati</taxon>
        <taxon>Actinomycetota</taxon>
        <taxon>Actinomycetes</taxon>
        <taxon>Mycobacteriales</taxon>
        <taxon>Corynebacteriaceae</taxon>
        <taxon>Corynebacterium</taxon>
    </lineage>
</organism>